<organism evidence="1 2">
    <name type="scientific">Luteibacter phage vB_LflM-Pluto</name>
    <dbReference type="NCBI Taxonomy" id="2948611"/>
    <lineage>
        <taxon>Viruses</taxon>
        <taxon>Duplodnaviria</taxon>
        <taxon>Heunggongvirae</taxon>
        <taxon>Uroviricota</taxon>
        <taxon>Caudoviricetes</taxon>
        <taxon>Lindbergviridae</taxon>
        <taxon>Plutovirus</taxon>
        <taxon>Plutovirus pluto</taxon>
    </lineage>
</organism>
<protein>
    <submittedName>
        <fullName evidence="1">Uncharacterized protein</fullName>
    </submittedName>
</protein>
<proteinExistence type="predicted"/>
<dbReference type="EMBL" id="ON529861">
    <property type="protein sequence ID" value="USN16386.1"/>
    <property type="molecule type" value="Genomic_DNA"/>
</dbReference>
<evidence type="ECO:0000313" key="2">
    <source>
        <dbReference type="Proteomes" id="UP001056883"/>
    </source>
</evidence>
<gene>
    <name evidence="1" type="ORF">PLUTO_00700</name>
</gene>
<reference evidence="1" key="1">
    <citation type="submission" date="2022-05" db="EMBL/GenBank/DDBJ databases">
        <authorList>
            <person name="Friedrich I."/>
            <person name="Poehlein A."/>
            <person name="Schneider D."/>
            <person name="Hertel R."/>
            <person name="Daniel R."/>
        </authorList>
    </citation>
    <scope>NUCLEOTIDE SEQUENCE</scope>
</reference>
<dbReference type="Proteomes" id="UP001056883">
    <property type="component" value="Segment"/>
</dbReference>
<evidence type="ECO:0000313" key="1">
    <source>
        <dbReference type="EMBL" id="USN16386.1"/>
    </source>
</evidence>
<sequence length="251" mass="28069">MTSSKELKKLLTECYDLFRTTGAHEFCNDDLLSRLQNAVTEPTDRAASPEDMEVYQSIANNYADAQCGCAECENRRGGRPDGPVQEEPALPQYEPDAKGMAFVDGMGWSVQCSRAVDYVAGLFAAHSELAVIIARLQAEAKEKEPNKFYVATSSFECYYILNSILEELNRAIRKFPTWPTDPLHAVNVLNEEVGELNRAVLQQVYEPHKNKAGTVEVRDEALQSAAMAVRFLLSLPKYRFAPTDQHQQDAV</sequence>
<accession>A0A9E7MVA5</accession>
<name>A0A9E7MVA5_9CAUD</name>
<keyword evidence="2" id="KW-1185">Reference proteome</keyword>